<reference evidence="1" key="2">
    <citation type="submission" date="2020-08" db="EMBL/GenBank/DDBJ databases">
        <authorList>
            <person name="Chen M."/>
            <person name="Teng W."/>
            <person name="Zhao L."/>
            <person name="Hu C."/>
            <person name="Zhou Y."/>
            <person name="Han B."/>
            <person name="Song L."/>
            <person name="Shu W."/>
        </authorList>
    </citation>
    <scope>NUCLEOTIDE SEQUENCE</scope>
    <source>
        <strain evidence="1">FACHB-1375</strain>
    </source>
</reference>
<dbReference type="EMBL" id="JACJPW010000111">
    <property type="protein sequence ID" value="MBD2185202.1"/>
    <property type="molecule type" value="Genomic_DNA"/>
</dbReference>
<evidence type="ECO:0000313" key="2">
    <source>
        <dbReference type="Proteomes" id="UP000641646"/>
    </source>
</evidence>
<keyword evidence="2" id="KW-1185">Reference proteome</keyword>
<protein>
    <submittedName>
        <fullName evidence="1">Uncharacterized protein</fullName>
    </submittedName>
</protein>
<reference evidence="1" key="1">
    <citation type="journal article" date="2015" name="ISME J.">
        <title>Draft Genome Sequence of Streptomyces incarnatus NRRL8089, which Produces the Nucleoside Antibiotic Sinefungin.</title>
        <authorList>
            <person name="Oshima K."/>
            <person name="Hattori M."/>
            <person name="Shimizu H."/>
            <person name="Fukuda K."/>
            <person name="Nemoto M."/>
            <person name="Inagaki K."/>
            <person name="Tamura T."/>
        </authorList>
    </citation>
    <scope>NUCLEOTIDE SEQUENCE</scope>
    <source>
        <strain evidence="1">FACHB-1375</strain>
    </source>
</reference>
<evidence type="ECO:0000313" key="1">
    <source>
        <dbReference type="EMBL" id="MBD2185202.1"/>
    </source>
</evidence>
<dbReference type="AlphaFoldDB" id="A0A926VLW9"/>
<dbReference type="RefSeq" id="WP_190473125.1">
    <property type="nucleotide sequence ID" value="NZ_JACJPW010000111.1"/>
</dbReference>
<comment type="caution">
    <text evidence="1">The sequence shown here is derived from an EMBL/GenBank/DDBJ whole genome shotgun (WGS) entry which is preliminary data.</text>
</comment>
<dbReference type="Proteomes" id="UP000641646">
    <property type="component" value="Unassembled WGS sequence"/>
</dbReference>
<proteinExistence type="predicted"/>
<gene>
    <name evidence="1" type="ORF">H6G03_29705</name>
</gene>
<organism evidence="1 2">
    <name type="scientific">Aerosakkonema funiforme FACHB-1375</name>
    <dbReference type="NCBI Taxonomy" id="2949571"/>
    <lineage>
        <taxon>Bacteria</taxon>
        <taxon>Bacillati</taxon>
        <taxon>Cyanobacteriota</taxon>
        <taxon>Cyanophyceae</taxon>
        <taxon>Oscillatoriophycideae</taxon>
        <taxon>Aerosakkonematales</taxon>
        <taxon>Aerosakkonemataceae</taxon>
        <taxon>Aerosakkonema</taxon>
    </lineage>
</organism>
<accession>A0A926VLW9</accession>
<name>A0A926VLW9_9CYAN</name>
<sequence length="49" mass="5457">MSVLVGIRVRSRSVRRERNRTFWDASAGGDGGAIASFFYGILKSDRLPK</sequence>